<dbReference type="RefSeq" id="WP_255134835.1">
    <property type="nucleotide sequence ID" value="NZ_JANDBC010000002.1"/>
</dbReference>
<dbReference type="EMBL" id="JANDBC010000002">
    <property type="protein sequence ID" value="MCP9291961.1"/>
    <property type="molecule type" value="Genomic_DNA"/>
</dbReference>
<gene>
    <name evidence="2" type="ORF">NM125_10275</name>
</gene>
<sequence>MKYTLILLLMLNTSVSAQDTLQTPVLDLPHPDVSQTKTGSDFLKQTASFDYKPRQQEAVSWILEGNVPSFLRGLIPVQFRNDRGETAKIWVTADYMSIGTNEDFIRIPLSKPSSREIARATNMYLPTSVMVDSIYAKAHTRLNPIPMKPGEQMRSNDYYRRHNKMIEEQLAGVENGRLVAGHKKDVVITNRLTQQGGRVAIYGWHYAVDDPIQPLSTVHTEDYEDYSHGLRLVYPVAEVNGVLVELKKLMNQPEWNSTFTREGTIDIDHLSHGE</sequence>
<reference evidence="2" key="1">
    <citation type="submission" date="2022-06" db="EMBL/GenBank/DDBJ databases">
        <title>Gracilimonas sp. CAU 1638 isolated from sea sediment.</title>
        <authorList>
            <person name="Kim W."/>
        </authorList>
    </citation>
    <scope>NUCLEOTIDE SEQUENCE</scope>
    <source>
        <strain evidence="2">CAU 1638</strain>
    </source>
</reference>
<evidence type="ECO:0000313" key="2">
    <source>
        <dbReference type="EMBL" id="MCP9291961.1"/>
    </source>
</evidence>
<dbReference type="AlphaFoldDB" id="A0A9X2L424"/>
<protein>
    <submittedName>
        <fullName evidence="2">Uncharacterized protein</fullName>
    </submittedName>
</protein>
<evidence type="ECO:0000313" key="3">
    <source>
        <dbReference type="Proteomes" id="UP001139125"/>
    </source>
</evidence>
<proteinExistence type="predicted"/>
<organism evidence="2 3">
    <name type="scientific">Gracilimonas sediminicola</name>
    <dbReference type="NCBI Taxonomy" id="2952158"/>
    <lineage>
        <taxon>Bacteria</taxon>
        <taxon>Pseudomonadati</taxon>
        <taxon>Balneolota</taxon>
        <taxon>Balneolia</taxon>
        <taxon>Balneolales</taxon>
        <taxon>Balneolaceae</taxon>
        <taxon>Gracilimonas</taxon>
    </lineage>
</organism>
<evidence type="ECO:0000256" key="1">
    <source>
        <dbReference type="SAM" id="SignalP"/>
    </source>
</evidence>
<dbReference type="Proteomes" id="UP001139125">
    <property type="component" value="Unassembled WGS sequence"/>
</dbReference>
<feature type="signal peptide" evidence="1">
    <location>
        <begin position="1"/>
        <end position="17"/>
    </location>
</feature>
<keyword evidence="3" id="KW-1185">Reference proteome</keyword>
<comment type="caution">
    <text evidence="2">The sequence shown here is derived from an EMBL/GenBank/DDBJ whole genome shotgun (WGS) entry which is preliminary data.</text>
</comment>
<name>A0A9X2L424_9BACT</name>
<accession>A0A9X2L424</accession>
<feature type="chain" id="PRO_5040945268" evidence="1">
    <location>
        <begin position="18"/>
        <end position="274"/>
    </location>
</feature>
<keyword evidence="1" id="KW-0732">Signal</keyword>